<dbReference type="EMBL" id="QKYD01000014">
    <property type="protein sequence ID" value="REI25285.1"/>
    <property type="molecule type" value="Genomic_DNA"/>
</dbReference>
<evidence type="ECO:0000256" key="1">
    <source>
        <dbReference type="PIRNR" id="PIRNR006221"/>
    </source>
</evidence>
<protein>
    <submittedName>
        <fullName evidence="2">Fructosamine kinase family protein</fullName>
    </submittedName>
</protein>
<comment type="caution">
    <text evidence="2">The sequence shown here is derived from an EMBL/GenBank/DDBJ whole genome shotgun (WGS) entry which is preliminary data.</text>
</comment>
<keyword evidence="1" id="KW-0808">Transferase</keyword>
<organism evidence="2 3">
    <name type="scientific">Staphylococcus felis</name>
    <dbReference type="NCBI Taxonomy" id="46127"/>
    <lineage>
        <taxon>Bacteria</taxon>
        <taxon>Bacillati</taxon>
        <taxon>Bacillota</taxon>
        <taxon>Bacilli</taxon>
        <taxon>Bacillales</taxon>
        <taxon>Staphylococcaceae</taxon>
        <taxon>Staphylococcus</taxon>
    </lineage>
</organism>
<dbReference type="RefSeq" id="WP_115856352.1">
    <property type="nucleotide sequence ID" value="NZ_CAJUZR010000025.1"/>
</dbReference>
<keyword evidence="1 2" id="KW-0418">Kinase</keyword>
<dbReference type="GO" id="GO:0016301">
    <property type="term" value="F:kinase activity"/>
    <property type="evidence" value="ECO:0007669"/>
    <property type="project" value="UniProtKB-UniRule"/>
</dbReference>
<comment type="similarity">
    <text evidence="1">Belongs to the fructosamine kinase family.</text>
</comment>
<dbReference type="Proteomes" id="UP000256337">
    <property type="component" value="Unassembled WGS sequence"/>
</dbReference>
<dbReference type="Gene3D" id="3.30.200.20">
    <property type="entry name" value="Phosphorylase Kinase, domain 1"/>
    <property type="match status" value="1"/>
</dbReference>
<dbReference type="PANTHER" id="PTHR12149:SF8">
    <property type="entry name" value="PROTEIN-RIBULOSAMINE 3-KINASE"/>
    <property type="match status" value="1"/>
</dbReference>
<dbReference type="Gene3D" id="3.90.1200.10">
    <property type="match status" value="1"/>
</dbReference>
<reference evidence="2 3" key="1">
    <citation type="journal article" date="2018" name="Vet. Microbiol.">
        <title>Characterisation of Staphylococcus felis isolated from cats using whole genome sequencing.</title>
        <authorList>
            <person name="Worthing K."/>
            <person name="Pang S."/>
            <person name="Trott D.J."/>
            <person name="Abraham S."/>
            <person name="Coombs G.W."/>
            <person name="Jordan D."/>
            <person name="McIntyre L."/>
            <person name="Davies M.R."/>
            <person name="Norris J."/>
        </authorList>
    </citation>
    <scope>NUCLEOTIDE SEQUENCE [LARGE SCALE GENOMIC DNA]</scope>
    <source>
        <strain evidence="2 3">F25</strain>
    </source>
</reference>
<dbReference type="Pfam" id="PF03881">
    <property type="entry name" value="Fructosamin_kin"/>
    <property type="match status" value="1"/>
</dbReference>
<dbReference type="AlphaFoldDB" id="A0AAX1RYP6"/>
<dbReference type="PANTHER" id="PTHR12149">
    <property type="entry name" value="FRUCTOSAMINE 3 KINASE-RELATED PROTEIN"/>
    <property type="match status" value="1"/>
</dbReference>
<proteinExistence type="inferred from homology"/>
<gene>
    <name evidence="2" type="ORF">DOS76_00610</name>
</gene>
<dbReference type="SUPFAM" id="SSF56112">
    <property type="entry name" value="Protein kinase-like (PK-like)"/>
    <property type="match status" value="1"/>
</dbReference>
<dbReference type="InterPro" id="IPR016477">
    <property type="entry name" value="Fructo-/Ketosamine-3-kinase"/>
</dbReference>
<accession>A0AAX1RYP6</accession>
<evidence type="ECO:0000313" key="3">
    <source>
        <dbReference type="Proteomes" id="UP000256337"/>
    </source>
</evidence>
<evidence type="ECO:0000313" key="2">
    <source>
        <dbReference type="EMBL" id="REI25285.1"/>
    </source>
</evidence>
<sequence>MHEQWYQQLPLEGIQNVRPVSGGDVNEAYRIETTTDTYFLLVQPNRTEDFYDAEIAGLKAFEEAGITAPIVISSGEIEQDAYLLLSYLDEGSSGSQRELGALVAKLHYTYAPNGQYGFDLPYEGGDIRFENEWTSTWKDLFIHQRIDPLAERIRQAHLWTEQDDVLFESVRQIMMDTLGEHRSESSLLHGDLWGGNYMFLKDGTPALFDPAPLYGDREFDLGATKVFGGFTQDFYDAYHQAYPLSEGAMFRIHFYELYLLLVHLVKFGTMYAGSVRRMMEVIQSEVA</sequence>
<name>A0AAX1RYP6_9STAP</name>
<dbReference type="PIRSF" id="PIRSF006221">
    <property type="entry name" value="Ketosamine-3-kinase"/>
    <property type="match status" value="1"/>
</dbReference>
<dbReference type="InterPro" id="IPR011009">
    <property type="entry name" value="Kinase-like_dom_sf"/>
</dbReference>